<keyword evidence="3" id="KW-0238">DNA-binding</keyword>
<dbReference type="PATRIC" id="fig|86416.3.peg.1762"/>
<dbReference type="AlphaFoldDB" id="R4K4P4"/>
<dbReference type="Gene3D" id="3.90.220.20">
    <property type="entry name" value="DNA methylase specificity domains"/>
    <property type="match status" value="2"/>
</dbReference>
<dbReference type="GO" id="GO:0004519">
    <property type="term" value="F:endonuclease activity"/>
    <property type="evidence" value="ECO:0007669"/>
    <property type="project" value="UniProtKB-KW"/>
</dbReference>
<evidence type="ECO:0000256" key="3">
    <source>
        <dbReference type="ARBA" id="ARBA00023125"/>
    </source>
</evidence>
<evidence type="ECO:0000313" key="5">
    <source>
        <dbReference type="EMBL" id="AGK96696.1"/>
    </source>
</evidence>
<dbReference type="Pfam" id="PF01420">
    <property type="entry name" value="Methylase_S"/>
    <property type="match status" value="2"/>
</dbReference>
<comment type="similarity">
    <text evidence="1">Belongs to the type-I restriction system S methylase family.</text>
</comment>
<dbReference type="STRING" id="86416.Clopa_1786"/>
<keyword evidence="5" id="KW-0255">Endonuclease</keyword>
<evidence type="ECO:0000313" key="6">
    <source>
        <dbReference type="Proteomes" id="UP000013523"/>
    </source>
</evidence>
<name>R4K4P4_CLOPA</name>
<reference evidence="5 6" key="1">
    <citation type="submission" date="2012-01" db="EMBL/GenBank/DDBJ databases">
        <title>Complete sequence of chromosome of Clostridium pasteurianum BC1.</title>
        <authorList>
            <consortium name="US DOE Joint Genome Institute"/>
            <person name="Lucas S."/>
            <person name="Han J."/>
            <person name="Lapidus A."/>
            <person name="Cheng J.-F."/>
            <person name="Goodwin L."/>
            <person name="Pitluck S."/>
            <person name="Peters L."/>
            <person name="Mikhailova N."/>
            <person name="Teshima H."/>
            <person name="Detter J.C."/>
            <person name="Han C."/>
            <person name="Tapia R."/>
            <person name="Land M."/>
            <person name="Hauser L."/>
            <person name="Kyrpides N."/>
            <person name="Ivanova N."/>
            <person name="Pagani I."/>
            <person name="Dunn J."/>
            <person name="Taghavi S."/>
            <person name="Francis A."/>
            <person name="van der Lelie D."/>
            <person name="Woyke T."/>
        </authorList>
    </citation>
    <scope>NUCLEOTIDE SEQUENCE [LARGE SCALE GENOMIC DNA]</scope>
    <source>
        <strain evidence="5 6">BC1</strain>
    </source>
</reference>
<dbReference type="PANTHER" id="PTHR30408">
    <property type="entry name" value="TYPE-1 RESTRICTION ENZYME ECOKI SPECIFICITY PROTEIN"/>
    <property type="match status" value="1"/>
</dbReference>
<accession>R4K4P4</accession>
<dbReference type="REBASE" id="64848">
    <property type="entry name" value="S.CpaBC1ORF1785P"/>
</dbReference>
<keyword evidence="2" id="KW-0680">Restriction system</keyword>
<dbReference type="SUPFAM" id="SSF116734">
    <property type="entry name" value="DNA methylase specificity domain"/>
    <property type="match status" value="2"/>
</dbReference>
<dbReference type="GO" id="GO:0009307">
    <property type="term" value="P:DNA restriction-modification system"/>
    <property type="evidence" value="ECO:0007669"/>
    <property type="project" value="UniProtKB-KW"/>
</dbReference>
<dbReference type="CDD" id="cd17264">
    <property type="entry name" value="RMtype1_S_Eco3763I-TRD2-CR2_like"/>
    <property type="match status" value="1"/>
</dbReference>
<dbReference type="RefSeq" id="WP_015615014.1">
    <property type="nucleotide sequence ID" value="NC_021182.1"/>
</dbReference>
<dbReference type="HOGENOM" id="CLU_021095_10_1_9"/>
<dbReference type="OrthoDB" id="9811611at2"/>
<feature type="domain" description="Type I restriction modification DNA specificity" evidence="4">
    <location>
        <begin position="202"/>
        <end position="370"/>
    </location>
</feature>
<dbReference type="CDD" id="cd17282">
    <property type="entry name" value="RMtype1_S_Eco16444ORF1681_TRD1-CR1_like"/>
    <property type="match status" value="1"/>
</dbReference>
<dbReference type="Gene3D" id="1.10.287.1120">
    <property type="entry name" value="Bipartite methylase S protein"/>
    <property type="match status" value="1"/>
</dbReference>
<gene>
    <name evidence="5" type="ORF">Clopa_1786</name>
</gene>
<organism evidence="5 6">
    <name type="scientific">Clostridium pasteurianum BC1</name>
    <dbReference type="NCBI Taxonomy" id="86416"/>
    <lineage>
        <taxon>Bacteria</taxon>
        <taxon>Bacillati</taxon>
        <taxon>Bacillota</taxon>
        <taxon>Clostridia</taxon>
        <taxon>Eubacteriales</taxon>
        <taxon>Clostridiaceae</taxon>
        <taxon>Clostridium</taxon>
    </lineage>
</organism>
<keyword evidence="5" id="KW-0540">Nuclease</keyword>
<dbReference type="InterPro" id="IPR000055">
    <property type="entry name" value="Restrct_endonuc_typeI_TRD"/>
</dbReference>
<dbReference type="GO" id="GO:0003677">
    <property type="term" value="F:DNA binding"/>
    <property type="evidence" value="ECO:0007669"/>
    <property type="project" value="UniProtKB-KW"/>
</dbReference>
<dbReference type="EMBL" id="CP003261">
    <property type="protein sequence ID" value="AGK96696.1"/>
    <property type="molecule type" value="Genomic_DNA"/>
</dbReference>
<keyword evidence="5" id="KW-0378">Hydrolase</keyword>
<protein>
    <submittedName>
        <fullName evidence="5">Restriction endonuclease S subunit</fullName>
    </submittedName>
</protein>
<feature type="domain" description="Type I restriction modification DNA specificity" evidence="4">
    <location>
        <begin position="3"/>
        <end position="179"/>
    </location>
</feature>
<dbReference type="Proteomes" id="UP000013523">
    <property type="component" value="Chromosome"/>
</dbReference>
<evidence type="ECO:0000256" key="2">
    <source>
        <dbReference type="ARBA" id="ARBA00022747"/>
    </source>
</evidence>
<dbReference type="InterPro" id="IPR044946">
    <property type="entry name" value="Restrct_endonuc_typeI_TRD_sf"/>
</dbReference>
<keyword evidence="6" id="KW-1185">Reference proteome</keyword>
<dbReference type="eggNOG" id="COG0732">
    <property type="taxonomic scope" value="Bacteria"/>
</dbReference>
<evidence type="ECO:0000256" key="1">
    <source>
        <dbReference type="ARBA" id="ARBA00010923"/>
    </source>
</evidence>
<sequence length="393" mass="44271">MNKYKLMNLGSICEFINGDRGKNYPSGNDFINSGIPFINAGHIKDNKINFENMNYISEEKFQTLGSGKVKKNDILFCLRGSLGKLAIADINNGAIASSLVIIRPKKNVINSQYLMHYLKSKEIYEQILKANNGSSQPNLSANSVKEFKLYIPDYEIQIKISKVLNKAQELIGKRKTQIEALDELVKSRFIEMFGDPVKNTMDWNMKPLAEVGSIGRGVSKHRPRNAPELLGGDYPLIQTGDVANAGLYIKDYKATYSELGLKQSKMWGKGTLCITIAANIAKTGILTFDACFPDSVVGFIAGDKTNNIFMYYWFSSFQKLLEEQAPESAQKNINLKILSDLKVIVPPIELQNQFFDFVNQVDKLEFEMQKSLTQLEDNFNSLMQKAFKGELFN</sequence>
<dbReference type="KEGG" id="cpas:Clopa_1786"/>
<dbReference type="InterPro" id="IPR052021">
    <property type="entry name" value="Type-I_RS_S_subunit"/>
</dbReference>
<evidence type="ECO:0000259" key="4">
    <source>
        <dbReference type="Pfam" id="PF01420"/>
    </source>
</evidence>
<proteinExistence type="inferred from homology"/>
<dbReference type="PANTHER" id="PTHR30408:SF12">
    <property type="entry name" value="TYPE I RESTRICTION ENZYME MJAVIII SPECIFICITY SUBUNIT"/>
    <property type="match status" value="1"/>
</dbReference>